<dbReference type="EMBL" id="AAMD01000007">
    <property type="protein sequence ID" value="EAU69225.1"/>
    <property type="molecule type" value="Genomic_DNA"/>
</dbReference>
<evidence type="ECO:0000256" key="1">
    <source>
        <dbReference type="SAM" id="MobiDB-lite"/>
    </source>
</evidence>
<dbReference type="AlphaFoldDB" id="Q09BY3"/>
<dbReference type="PATRIC" id="fig|378806.16.peg.8725"/>
<proteinExistence type="predicted"/>
<feature type="compositionally biased region" description="Basic and acidic residues" evidence="1">
    <location>
        <begin position="51"/>
        <end position="68"/>
    </location>
</feature>
<feature type="region of interest" description="Disordered" evidence="1">
    <location>
        <begin position="38"/>
        <end position="69"/>
    </location>
</feature>
<sequence length="429" mass="46390">MNAAVLPARLQVEPHGLQEPQGEAPLGFRVEAPALQGVAHLPGGGGQGGGHGDERVPQRGEHRREASHAHARLVALEERVIPLAAVAIGVGLLAAQRQHPLQGGLEEGKALLLARLTPGGEAMALRLGERLHQGLGDPHGAVPLVGEHPHHGVLVPVEALLTGGPGEHLPEARIHEALVVEPLEGGELMGPSPFRLGGQIGLLVPGGQADDASQILEFLHPGEQRGKGSVHGTVLGHPGSGGQCYLGRTMASVQKFFMAPDDEVALFRFLERFVIEVYPRRVPPGWETFRATEENVSRLPEEDLYLVASEIGAAQVDKVKRGPDKGFWRIDEVRSPVIFLERSRKNEEGELLSGMLWAELDVTPQTGRKDAAPDRFRGLFREIEEYLRKTYRKGDPKAFLVGPKAARLYKEGLVLRDSAHRGGTVVPFK</sequence>
<reference evidence="2 3" key="1">
    <citation type="submission" date="2006-04" db="EMBL/GenBank/DDBJ databases">
        <authorList>
            <person name="Nierman W.C."/>
        </authorList>
    </citation>
    <scope>NUCLEOTIDE SEQUENCE [LARGE SCALE GENOMIC DNA]</scope>
    <source>
        <strain evidence="2 3">DW4/3-1</strain>
    </source>
</reference>
<accession>Q09BY3</accession>
<evidence type="ECO:0000313" key="2">
    <source>
        <dbReference type="EMBL" id="EAU69225.1"/>
    </source>
</evidence>
<evidence type="ECO:0000313" key="3">
    <source>
        <dbReference type="Proteomes" id="UP000032702"/>
    </source>
</evidence>
<name>Q09BY3_STIAD</name>
<gene>
    <name evidence="2" type="ORF">STIAU_8055</name>
</gene>
<dbReference type="Proteomes" id="UP000032702">
    <property type="component" value="Unassembled WGS sequence"/>
</dbReference>
<organism evidence="2 3">
    <name type="scientific">Stigmatella aurantiaca (strain DW4/3-1)</name>
    <dbReference type="NCBI Taxonomy" id="378806"/>
    <lineage>
        <taxon>Bacteria</taxon>
        <taxon>Pseudomonadati</taxon>
        <taxon>Myxococcota</taxon>
        <taxon>Myxococcia</taxon>
        <taxon>Myxococcales</taxon>
        <taxon>Cystobacterineae</taxon>
        <taxon>Archangiaceae</taxon>
        <taxon>Stigmatella</taxon>
    </lineage>
</organism>
<protein>
    <submittedName>
        <fullName evidence="2">Uncharacterized protein</fullName>
    </submittedName>
</protein>
<comment type="caution">
    <text evidence="2">The sequence shown here is derived from an EMBL/GenBank/DDBJ whole genome shotgun (WGS) entry which is preliminary data.</text>
</comment>